<comment type="caution">
    <text evidence="2">The sequence shown here is derived from an EMBL/GenBank/DDBJ whole genome shotgun (WGS) entry which is preliminary data.</text>
</comment>
<name>A0AAV4THH1_CAEEX</name>
<protein>
    <submittedName>
        <fullName evidence="2">Uncharacterized protein</fullName>
    </submittedName>
</protein>
<evidence type="ECO:0000313" key="2">
    <source>
        <dbReference type="EMBL" id="GIY44901.1"/>
    </source>
</evidence>
<evidence type="ECO:0000256" key="1">
    <source>
        <dbReference type="SAM" id="MobiDB-lite"/>
    </source>
</evidence>
<keyword evidence="3" id="KW-1185">Reference proteome</keyword>
<reference evidence="2 3" key="1">
    <citation type="submission" date="2021-06" db="EMBL/GenBank/DDBJ databases">
        <title>Caerostris extrusa draft genome.</title>
        <authorList>
            <person name="Kono N."/>
            <person name="Arakawa K."/>
        </authorList>
    </citation>
    <scope>NUCLEOTIDE SEQUENCE [LARGE SCALE GENOMIC DNA]</scope>
</reference>
<feature type="compositionally biased region" description="Basic and acidic residues" evidence="1">
    <location>
        <begin position="28"/>
        <end position="41"/>
    </location>
</feature>
<dbReference type="EMBL" id="BPLR01011210">
    <property type="protein sequence ID" value="GIY44901.1"/>
    <property type="molecule type" value="Genomic_DNA"/>
</dbReference>
<dbReference type="Proteomes" id="UP001054945">
    <property type="component" value="Unassembled WGS sequence"/>
</dbReference>
<feature type="region of interest" description="Disordered" evidence="1">
    <location>
        <begin position="17"/>
        <end position="41"/>
    </location>
</feature>
<proteinExistence type="predicted"/>
<evidence type="ECO:0000313" key="3">
    <source>
        <dbReference type="Proteomes" id="UP001054945"/>
    </source>
</evidence>
<sequence>MTAGPDDRVTSALVLGVTGSGSETETPIPKDRIQDRDRTGQDSRYRHLCSVAVATDLASGYRHLCSVAVAID</sequence>
<organism evidence="2 3">
    <name type="scientific">Caerostris extrusa</name>
    <name type="common">Bark spider</name>
    <name type="synonym">Caerostris bankana</name>
    <dbReference type="NCBI Taxonomy" id="172846"/>
    <lineage>
        <taxon>Eukaryota</taxon>
        <taxon>Metazoa</taxon>
        <taxon>Ecdysozoa</taxon>
        <taxon>Arthropoda</taxon>
        <taxon>Chelicerata</taxon>
        <taxon>Arachnida</taxon>
        <taxon>Araneae</taxon>
        <taxon>Araneomorphae</taxon>
        <taxon>Entelegynae</taxon>
        <taxon>Araneoidea</taxon>
        <taxon>Araneidae</taxon>
        <taxon>Caerostris</taxon>
    </lineage>
</organism>
<accession>A0AAV4THH1</accession>
<dbReference type="AlphaFoldDB" id="A0AAV4THH1"/>
<gene>
    <name evidence="2" type="ORF">CEXT_381351</name>
</gene>